<feature type="transmembrane region" description="Helical" evidence="8">
    <location>
        <begin position="12"/>
        <end position="31"/>
    </location>
</feature>
<dbReference type="GO" id="GO:0033961">
    <property type="term" value="F:cis-stilbene-oxide hydrolase activity"/>
    <property type="evidence" value="ECO:0007669"/>
    <property type="project" value="UniProtKB-EC"/>
</dbReference>
<evidence type="ECO:0000256" key="5">
    <source>
        <dbReference type="ARBA" id="ARBA00022797"/>
    </source>
</evidence>
<dbReference type="GO" id="GO:0097176">
    <property type="term" value="P:epoxide metabolic process"/>
    <property type="evidence" value="ECO:0007669"/>
    <property type="project" value="TreeGrafter"/>
</dbReference>
<dbReference type="PRINTS" id="PR00412">
    <property type="entry name" value="EPOXHYDRLASE"/>
</dbReference>
<evidence type="ECO:0000256" key="8">
    <source>
        <dbReference type="SAM" id="Phobius"/>
    </source>
</evidence>
<dbReference type="InterPro" id="IPR029058">
    <property type="entry name" value="AB_hydrolase_fold"/>
</dbReference>
<evidence type="ECO:0000256" key="4">
    <source>
        <dbReference type="ARBA" id="ARBA00012091"/>
    </source>
</evidence>
<reference evidence="10" key="2">
    <citation type="submission" date="2023-05" db="EMBL/GenBank/DDBJ databases">
        <authorList>
            <person name="Fouks B."/>
        </authorList>
    </citation>
    <scope>NUCLEOTIDE SEQUENCE</scope>
    <source>
        <strain evidence="10">Stay&amp;Tobe</strain>
        <tissue evidence="10">Testes</tissue>
    </source>
</reference>
<evidence type="ECO:0000313" key="10">
    <source>
        <dbReference type="EMBL" id="KAJ9598996.1"/>
    </source>
</evidence>
<comment type="similarity">
    <text evidence="3">Belongs to the peptidase S33 family.</text>
</comment>
<dbReference type="SUPFAM" id="SSF53474">
    <property type="entry name" value="alpha/beta-Hydrolases"/>
    <property type="match status" value="1"/>
</dbReference>
<keyword evidence="8" id="KW-0472">Membrane</keyword>
<dbReference type="InterPro" id="IPR016292">
    <property type="entry name" value="Epoxide_hydrolase"/>
</dbReference>
<evidence type="ECO:0000259" key="9">
    <source>
        <dbReference type="Pfam" id="PF06441"/>
    </source>
</evidence>
<evidence type="ECO:0000256" key="1">
    <source>
        <dbReference type="ARBA" id="ARBA00000221"/>
    </source>
</evidence>
<dbReference type="PANTHER" id="PTHR21661:SF35">
    <property type="entry name" value="EPOXIDE HYDROLASE"/>
    <property type="match status" value="1"/>
</dbReference>
<feature type="non-terminal residue" evidence="10">
    <location>
        <position position="533"/>
    </location>
</feature>
<feature type="active site" description="Nucleophile" evidence="7">
    <location>
        <position position="235"/>
    </location>
</feature>
<dbReference type="Proteomes" id="UP001233999">
    <property type="component" value="Unassembled WGS sequence"/>
</dbReference>
<feature type="transmembrane region" description="Helical" evidence="8">
    <location>
        <begin position="466"/>
        <end position="489"/>
    </location>
</feature>
<organism evidence="10 11">
    <name type="scientific">Diploptera punctata</name>
    <name type="common">Pacific beetle cockroach</name>
    <dbReference type="NCBI Taxonomy" id="6984"/>
    <lineage>
        <taxon>Eukaryota</taxon>
        <taxon>Metazoa</taxon>
        <taxon>Ecdysozoa</taxon>
        <taxon>Arthropoda</taxon>
        <taxon>Hexapoda</taxon>
        <taxon>Insecta</taxon>
        <taxon>Pterygota</taxon>
        <taxon>Neoptera</taxon>
        <taxon>Polyneoptera</taxon>
        <taxon>Dictyoptera</taxon>
        <taxon>Blattodea</taxon>
        <taxon>Blaberoidea</taxon>
        <taxon>Blaberidae</taxon>
        <taxon>Diplopterinae</taxon>
        <taxon>Diploptera</taxon>
    </lineage>
</organism>
<keyword evidence="11" id="KW-1185">Reference proteome</keyword>
<accession>A0AAD8AHZ8</accession>
<feature type="domain" description="Epoxide hydrolase N-terminal" evidence="9">
    <location>
        <begin position="59"/>
        <end position="169"/>
    </location>
</feature>
<dbReference type="PANTHER" id="PTHR21661">
    <property type="entry name" value="EPOXIDE HYDROLASE 1-RELATED"/>
    <property type="match status" value="1"/>
</dbReference>
<dbReference type="InterPro" id="IPR000639">
    <property type="entry name" value="Epox_hydrolase-like"/>
</dbReference>
<dbReference type="PIRSF" id="PIRSF001112">
    <property type="entry name" value="Epoxide_hydrolase"/>
    <property type="match status" value="1"/>
</dbReference>
<feature type="active site" description="Proton acceptor" evidence="7">
    <location>
        <position position="438"/>
    </location>
</feature>
<dbReference type="EMBL" id="JASPKZ010000841">
    <property type="protein sequence ID" value="KAJ9598996.1"/>
    <property type="molecule type" value="Genomic_DNA"/>
</dbReference>
<dbReference type="InterPro" id="IPR010497">
    <property type="entry name" value="Epoxide_hydro_N"/>
</dbReference>
<dbReference type="AlphaFoldDB" id="A0AAD8AHZ8"/>
<comment type="subcellular location">
    <subcellularLocation>
        <location evidence="2">Microsome membrane</location>
        <topology evidence="2">Single-pass membrane protein</topology>
    </subcellularLocation>
</comment>
<feature type="active site" description="Proton donor" evidence="7">
    <location>
        <position position="381"/>
    </location>
</feature>
<evidence type="ECO:0000256" key="3">
    <source>
        <dbReference type="ARBA" id="ARBA00010088"/>
    </source>
</evidence>
<dbReference type="Gene3D" id="3.40.50.1820">
    <property type="entry name" value="alpha/beta hydrolase"/>
    <property type="match status" value="1"/>
</dbReference>
<dbReference type="Pfam" id="PF06441">
    <property type="entry name" value="EHN"/>
    <property type="match status" value="1"/>
</dbReference>
<keyword evidence="5" id="KW-0058">Aromatic hydrocarbons catabolism</keyword>
<comment type="catalytic activity">
    <reaction evidence="1">
        <text>1-(4-methoxyphenyl)-N-methyl-N-[(3-methyloxetan-3-yl)methyl]methanamine + H2O = 2-{[(4-methoxybenzyl)(methyl)amino]methyl}-2-methylpropane-1,3-diol</text>
        <dbReference type="Rhea" id="RHEA:55764"/>
        <dbReference type="ChEBI" id="CHEBI:15377"/>
        <dbReference type="ChEBI" id="CHEBI:139161"/>
        <dbReference type="ChEBI" id="CHEBI:139164"/>
        <dbReference type="EC" id="3.3.2.9"/>
    </reaction>
</comment>
<name>A0AAD8AHZ8_DIPPU</name>
<gene>
    <name evidence="10" type="ORF">L9F63_010519</name>
</gene>
<feature type="non-terminal residue" evidence="10">
    <location>
        <position position="1"/>
    </location>
</feature>
<comment type="caution">
    <text evidence="10">The sequence shown here is derived from an EMBL/GenBank/DDBJ whole genome shotgun (WGS) entry which is preliminary data.</text>
</comment>
<protein>
    <recommendedName>
        <fullName evidence="4">microsomal epoxide hydrolase</fullName>
        <ecNumber evidence="4">3.3.2.9</ecNumber>
    </recommendedName>
</protein>
<proteinExistence type="inferred from homology"/>
<evidence type="ECO:0000313" key="11">
    <source>
        <dbReference type="Proteomes" id="UP001233999"/>
    </source>
</evidence>
<keyword evidence="8" id="KW-1133">Transmembrane helix</keyword>
<evidence type="ECO:0000256" key="2">
    <source>
        <dbReference type="ARBA" id="ARBA00004111"/>
    </source>
</evidence>
<evidence type="ECO:0000256" key="7">
    <source>
        <dbReference type="PIRSR" id="PIRSR001112-1"/>
    </source>
</evidence>
<keyword evidence="6" id="KW-0378">Hydrolase</keyword>
<keyword evidence="8" id="KW-0812">Transmembrane</keyword>
<dbReference type="EC" id="3.3.2.9" evidence="4"/>
<reference evidence="10" key="1">
    <citation type="journal article" date="2023" name="IScience">
        <title>Live-bearing cockroach genome reveals convergent evolutionary mechanisms linked to viviparity in insects and beyond.</title>
        <authorList>
            <person name="Fouks B."/>
            <person name="Harrison M.C."/>
            <person name="Mikhailova A.A."/>
            <person name="Marchal E."/>
            <person name="English S."/>
            <person name="Carruthers M."/>
            <person name="Jennings E.C."/>
            <person name="Chiamaka E.L."/>
            <person name="Frigard R.A."/>
            <person name="Pippel M."/>
            <person name="Attardo G.M."/>
            <person name="Benoit J.B."/>
            <person name="Bornberg-Bauer E."/>
            <person name="Tobe S.S."/>
        </authorList>
    </citation>
    <scope>NUCLEOTIDE SEQUENCE</scope>
    <source>
        <strain evidence="10">Stay&amp;Tobe</strain>
    </source>
</reference>
<sequence>ESNKPTNMGFLGKLVLISITLTAVGIGYFVYNLNQVPELPVLKSTWWGPGQPRKVDESIRSFKINVPEEVLQDLKRRLDNHAPLTPPLENTNFEYGFNTDYLKKVVEFWKTKYNWREREAFLNSFPHFKTIVDGLDLHFIHVKPKNVDKNTRVLPLLLLHGWPGSIREFYGMIPLLTTPRKDVNFVFEVIAPSLPGYGFSEGASKPGLGVAQMAVVMKDLMERIGFKKFYAQGGDWGAGIVANMATLFPESLYGVHSNMCFSNTMKANLIRILGSFWPTLIVDEANVDKMYPIGKHFSEIMLEMGYMHIQATKPDTIGVPLRDSPVGLAAYILEKFSTWTEKEWRSVSDGGLTRKYRLADLLDNVMIYWVTGSITTSVRLYSETMSKAQFALQVDSIPSYVPTACAMFPNELAYQSECMLKEKHKNLVRFTNMPRGGHFAAFEEPELLADDIWETVKIIENMRKTLYYFTIVCLLAFDIILGTVTPLQYRRHFVVIKHRLPELPELKSTWWGPGQPQKVDESIRNFKINVPEE</sequence>
<evidence type="ECO:0000256" key="6">
    <source>
        <dbReference type="ARBA" id="ARBA00022801"/>
    </source>
</evidence>